<evidence type="ECO:0000313" key="1">
    <source>
        <dbReference type="EMBL" id="EDP98804.1"/>
    </source>
</evidence>
<comment type="caution">
    <text evidence="1">The sequence shown here is derived from an EMBL/GenBank/DDBJ whole genome shotgun (WGS) entry which is preliminary data.</text>
</comment>
<keyword evidence="2" id="KW-1185">Reference proteome</keyword>
<sequence>MSVLADDPSLNKGNDAQLEHDYLMGKRTGLLFIEDNPVSLLARGDFVQFQTRTEEASARGKRVHY</sequence>
<proteinExistence type="predicted"/>
<evidence type="ECO:0000313" key="2">
    <source>
        <dbReference type="Proteomes" id="UP000005839"/>
    </source>
</evidence>
<protein>
    <submittedName>
        <fullName evidence="1">Uncharacterized protein</fullName>
    </submittedName>
</protein>
<gene>
    <name evidence="1" type="ORF">KT99_14351</name>
</gene>
<dbReference type="AlphaFoldDB" id="A9DLW9"/>
<accession>A9DLW9</accession>
<reference evidence="1 2" key="1">
    <citation type="submission" date="2007-10" db="EMBL/GenBank/DDBJ databases">
        <authorList>
            <person name="Yayanos A."/>
            <person name="Ferriera S."/>
            <person name="Johnson J."/>
            <person name="Kravitz S."/>
            <person name="Halpern A."/>
            <person name="Remington K."/>
            <person name="Beeson K."/>
            <person name="Tran B."/>
            <person name="Rogers Y.-H."/>
            <person name="Friedman R."/>
            <person name="Venter J.C."/>
        </authorList>
    </citation>
    <scope>NUCLEOTIDE SEQUENCE [LARGE SCALE GENOMIC DNA]</scope>
    <source>
        <strain evidence="1 2">KT99</strain>
    </source>
</reference>
<dbReference type="Proteomes" id="UP000005839">
    <property type="component" value="Unassembled WGS sequence"/>
</dbReference>
<dbReference type="EMBL" id="ABIC01000068">
    <property type="protein sequence ID" value="EDP98804.1"/>
    <property type="molecule type" value="Genomic_DNA"/>
</dbReference>
<name>A9DLW9_9GAMM</name>
<organism evidence="1 2">
    <name type="scientific">Shewanella benthica KT99</name>
    <dbReference type="NCBI Taxonomy" id="314608"/>
    <lineage>
        <taxon>Bacteria</taxon>
        <taxon>Pseudomonadati</taxon>
        <taxon>Pseudomonadota</taxon>
        <taxon>Gammaproteobacteria</taxon>
        <taxon>Alteromonadales</taxon>
        <taxon>Shewanellaceae</taxon>
        <taxon>Shewanella</taxon>
    </lineage>
</organism>